<dbReference type="Proteomes" id="UP000824071">
    <property type="component" value="Unassembled WGS sequence"/>
</dbReference>
<evidence type="ECO:0000259" key="2">
    <source>
        <dbReference type="Pfam" id="PF00149"/>
    </source>
</evidence>
<organism evidence="3 4">
    <name type="scientific">Candidatus Fimenecus excrementigallinarum</name>
    <dbReference type="NCBI Taxonomy" id="2840816"/>
    <lineage>
        <taxon>Bacteria</taxon>
        <taxon>Bacillati</taxon>
        <taxon>Bacillota</taxon>
        <taxon>Clostridia</taxon>
        <taxon>Candidatus Fimenecus</taxon>
    </lineage>
</organism>
<sequence length="362" mass="39301">MQKSKTVKRLKIAVCVLLAAVVLVLGVLFFPLTGEKHVEIWGAGQAFDLGAVQTVEKTRTDFKILMLTDTQLWSNLSDNAACYAEMDALVEKTQPDLIVMPGDNVSAFASRFSLQNLIDRVESYGIPWAPVFGNHDAELPTNSKNWQADRYMEAAHCLFRKGPSNLYGCGNYALNITEDGAPVYTLFFFDNGEYGEYDDGSVSEVPMGAGQIAWYEWNVRGIAEAAGRTVPSMVFSHFAQPQFREAIETLAVQNADGSYTVPEEYGFGTCAYLPGAAKVDSGFFDACAALGSTKYLFCGHDHENNASITYKGITMTYGLKTGPSPAPWNGAAETGGTLVTITGSGEQQTVEIEHLVQTRVGA</sequence>
<reference evidence="3" key="2">
    <citation type="journal article" date="2021" name="PeerJ">
        <title>Extensive microbial diversity within the chicken gut microbiome revealed by metagenomics and culture.</title>
        <authorList>
            <person name="Gilroy R."/>
            <person name="Ravi A."/>
            <person name="Getino M."/>
            <person name="Pursley I."/>
            <person name="Horton D.L."/>
            <person name="Alikhan N.F."/>
            <person name="Baker D."/>
            <person name="Gharbi K."/>
            <person name="Hall N."/>
            <person name="Watson M."/>
            <person name="Adriaenssens E.M."/>
            <person name="Foster-Nyarko E."/>
            <person name="Jarju S."/>
            <person name="Secka A."/>
            <person name="Antonio M."/>
            <person name="Oren A."/>
            <person name="Chaudhuri R.R."/>
            <person name="La Ragione R."/>
            <person name="Hildebrand F."/>
            <person name="Pallen M.J."/>
        </authorList>
    </citation>
    <scope>NUCLEOTIDE SEQUENCE</scope>
    <source>
        <strain evidence="3">ChiGjej1B1-19959</strain>
    </source>
</reference>
<keyword evidence="1" id="KW-1133">Transmembrane helix</keyword>
<dbReference type="PANTHER" id="PTHR32440:SF0">
    <property type="entry name" value="PHOSPHATASE DCR2-RELATED"/>
    <property type="match status" value="1"/>
</dbReference>
<dbReference type="SUPFAM" id="SSF56300">
    <property type="entry name" value="Metallo-dependent phosphatases"/>
    <property type="match status" value="1"/>
</dbReference>
<dbReference type="InterPro" id="IPR029052">
    <property type="entry name" value="Metallo-depent_PP-like"/>
</dbReference>
<dbReference type="PANTHER" id="PTHR32440">
    <property type="entry name" value="PHOSPHATASE DCR2-RELATED-RELATED"/>
    <property type="match status" value="1"/>
</dbReference>
<reference evidence="3" key="1">
    <citation type="submission" date="2020-10" db="EMBL/GenBank/DDBJ databases">
        <authorList>
            <person name="Gilroy R."/>
        </authorList>
    </citation>
    <scope>NUCLEOTIDE SEQUENCE</scope>
    <source>
        <strain evidence="3">ChiGjej1B1-19959</strain>
    </source>
</reference>
<dbReference type="EMBL" id="DVMW01000040">
    <property type="protein sequence ID" value="HIU36319.1"/>
    <property type="molecule type" value="Genomic_DNA"/>
</dbReference>
<name>A0A9D1IHX4_9FIRM</name>
<evidence type="ECO:0000313" key="3">
    <source>
        <dbReference type="EMBL" id="HIU36319.1"/>
    </source>
</evidence>
<accession>A0A9D1IHX4</accession>
<feature type="transmembrane region" description="Helical" evidence="1">
    <location>
        <begin position="12"/>
        <end position="32"/>
    </location>
</feature>
<comment type="caution">
    <text evidence="3">The sequence shown here is derived from an EMBL/GenBank/DDBJ whole genome shotgun (WGS) entry which is preliminary data.</text>
</comment>
<protein>
    <submittedName>
        <fullName evidence="3">Metallophosphoesterase</fullName>
    </submittedName>
</protein>
<proteinExistence type="predicted"/>
<keyword evidence="1" id="KW-0472">Membrane</keyword>
<dbReference type="GO" id="GO:0005737">
    <property type="term" value="C:cytoplasm"/>
    <property type="evidence" value="ECO:0007669"/>
    <property type="project" value="TreeGrafter"/>
</dbReference>
<keyword evidence="1" id="KW-0812">Transmembrane</keyword>
<dbReference type="AlphaFoldDB" id="A0A9D1IHX4"/>
<dbReference type="Pfam" id="PF00149">
    <property type="entry name" value="Metallophos"/>
    <property type="match status" value="1"/>
</dbReference>
<gene>
    <name evidence="3" type="ORF">IAC53_06940</name>
</gene>
<dbReference type="Gene3D" id="3.60.21.10">
    <property type="match status" value="1"/>
</dbReference>
<evidence type="ECO:0000256" key="1">
    <source>
        <dbReference type="SAM" id="Phobius"/>
    </source>
</evidence>
<feature type="domain" description="Calcineurin-like phosphoesterase" evidence="2">
    <location>
        <begin position="62"/>
        <end position="302"/>
    </location>
</feature>
<dbReference type="GO" id="GO:0016788">
    <property type="term" value="F:hydrolase activity, acting on ester bonds"/>
    <property type="evidence" value="ECO:0007669"/>
    <property type="project" value="TreeGrafter"/>
</dbReference>
<dbReference type="InterPro" id="IPR004843">
    <property type="entry name" value="Calcineurin-like_PHP"/>
</dbReference>
<evidence type="ECO:0000313" key="4">
    <source>
        <dbReference type="Proteomes" id="UP000824071"/>
    </source>
</evidence>